<dbReference type="InterPro" id="IPR056924">
    <property type="entry name" value="SH3_Tf2-1"/>
</dbReference>
<dbReference type="Proteomes" id="UP000321947">
    <property type="component" value="Unassembled WGS sequence"/>
</dbReference>
<dbReference type="PANTHER" id="PTHR45835:SF99">
    <property type="entry name" value="CHROMO DOMAIN-CONTAINING PROTEIN-RELATED"/>
    <property type="match status" value="1"/>
</dbReference>
<evidence type="ECO:0000259" key="1">
    <source>
        <dbReference type="PROSITE" id="PS50994"/>
    </source>
</evidence>
<protein>
    <submittedName>
        <fullName evidence="3">Transposon Ty3-G Gag-Pol polyprotein</fullName>
    </submittedName>
</protein>
<dbReference type="InterPro" id="IPR016197">
    <property type="entry name" value="Chromo-like_dom_sf"/>
</dbReference>
<dbReference type="Gene3D" id="3.30.420.10">
    <property type="entry name" value="Ribonuclease H-like superfamily/Ribonuclease H"/>
    <property type="match status" value="2"/>
</dbReference>
<dbReference type="OrthoDB" id="3863715at2759"/>
<dbReference type="InterPro" id="IPR012337">
    <property type="entry name" value="RNaseH-like_sf"/>
</dbReference>
<organism evidence="3 5">
    <name type="scientific">Cucumis melo var. makuwa</name>
    <name type="common">Oriental melon</name>
    <dbReference type="NCBI Taxonomy" id="1194695"/>
    <lineage>
        <taxon>Eukaryota</taxon>
        <taxon>Viridiplantae</taxon>
        <taxon>Streptophyta</taxon>
        <taxon>Embryophyta</taxon>
        <taxon>Tracheophyta</taxon>
        <taxon>Spermatophyta</taxon>
        <taxon>Magnoliopsida</taxon>
        <taxon>eudicotyledons</taxon>
        <taxon>Gunneridae</taxon>
        <taxon>Pentapetalae</taxon>
        <taxon>rosids</taxon>
        <taxon>fabids</taxon>
        <taxon>Cucurbitales</taxon>
        <taxon>Cucurbitaceae</taxon>
        <taxon>Benincaseae</taxon>
        <taxon>Cucumis</taxon>
    </lineage>
</organism>
<dbReference type="AlphaFoldDB" id="A0A5D3D3P4"/>
<gene>
    <name evidence="3" type="ORF">E5676_scaffold306G002230</name>
    <name evidence="2" type="ORF">E6C27_scaffold67G004330</name>
</gene>
<dbReference type="Gene3D" id="1.10.340.70">
    <property type="match status" value="1"/>
</dbReference>
<dbReference type="PROSITE" id="PS50994">
    <property type="entry name" value="INTEGRASE"/>
    <property type="match status" value="1"/>
</dbReference>
<dbReference type="InterPro" id="IPR036397">
    <property type="entry name" value="RNaseH_sf"/>
</dbReference>
<dbReference type="PANTHER" id="PTHR45835">
    <property type="entry name" value="YALI0A06105P"/>
    <property type="match status" value="1"/>
</dbReference>
<feature type="domain" description="Integrase catalytic" evidence="1">
    <location>
        <begin position="97"/>
        <end position="212"/>
    </location>
</feature>
<dbReference type="Pfam" id="PF24626">
    <property type="entry name" value="SH3_Tf2-1"/>
    <property type="match status" value="1"/>
</dbReference>
<evidence type="ECO:0000313" key="2">
    <source>
        <dbReference type="EMBL" id="KAA0041991.1"/>
    </source>
</evidence>
<dbReference type="InterPro" id="IPR001584">
    <property type="entry name" value="Integrase_cat-core"/>
</dbReference>
<evidence type="ECO:0000313" key="3">
    <source>
        <dbReference type="EMBL" id="TYK17926.1"/>
    </source>
</evidence>
<dbReference type="SUPFAM" id="SSF53098">
    <property type="entry name" value="Ribonuclease H-like"/>
    <property type="match status" value="1"/>
</dbReference>
<dbReference type="GO" id="GO:0003676">
    <property type="term" value="F:nucleic acid binding"/>
    <property type="evidence" value="ECO:0007669"/>
    <property type="project" value="InterPro"/>
</dbReference>
<dbReference type="EMBL" id="SSTE01016227">
    <property type="protein sequence ID" value="KAA0041991.1"/>
    <property type="molecule type" value="Genomic_DNA"/>
</dbReference>
<accession>A0A5D3D3P4</accession>
<evidence type="ECO:0000313" key="5">
    <source>
        <dbReference type="Proteomes" id="UP000321947"/>
    </source>
</evidence>
<dbReference type="EMBL" id="SSTD01007940">
    <property type="protein sequence ID" value="TYK17926.1"/>
    <property type="molecule type" value="Genomic_DNA"/>
</dbReference>
<sequence length="499" mass="57492">MGDLAQQDGKFKICNGMLRYKDRLVVSQSSKLIPHILHSYHDSVVGGHSGFLRTYKRIAGELYWQGMKAVIKKYCVECLICQRNKTLCLSPAGLLLPLAIPTQVWSDISMDFVEGLPKAAGFEVIFVVVDWLSKYGHFLALKHPYSAKTVAELFIREVVQLHGFPTSIVSDRDQPKEWIKWISWAEYWYNTTFQRALGMTPFQVVYGRKPPPLLSYGAQVTSNVTLDEQLKEWDEMILSLRENLRIGSVSYKLELPEGLLIHPVFHVSQLKKLMGEHTDVQPTLQQLDESFVWKTYPIEALDYRQTKAGEWEVMVRWDGLPTHGATWERYADMFDKYPDFHLEDKMEVAYLITSLLAGDFKFLRHLGRVSQDDWYERCYNSSRSSEATKPKPSRRSFCLHRSQFVDRPSLFSSLPASSLLSRRLSVAAICRRFFCRDLPMEKPEPRLSLRQSRFHCASVTTYPSRFSLNPNHVRARFTPSSCPSCARLPSRTQLSCPPT</sequence>
<dbReference type="Proteomes" id="UP000321393">
    <property type="component" value="Unassembled WGS sequence"/>
</dbReference>
<dbReference type="SUPFAM" id="SSF54160">
    <property type="entry name" value="Chromo domain-like"/>
    <property type="match status" value="1"/>
</dbReference>
<reference evidence="4 5" key="1">
    <citation type="submission" date="2019-08" db="EMBL/GenBank/DDBJ databases">
        <title>Draft genome sequences of two oriental melons (Cucumis melo L. var makuwa).</title>
        <authorList>
            <person name="Kwon S.-Y."/>
        </authorList>
    </citation>
    <scope>NUCLEOTIDE SEQUENCE [LARGE SCALE GENOMIC DNA]</scope>
    <source>
        <strain evidence="5">cv. Chang Bougi</strain>
        <strain evidence="4">cv. SW 3</strain>
        <tissue evidence="3">Leaf</tissue>
    </source>
</reference>
<comment type="caution">
    <text evidence="3">The sequence shown here is derived from an EMBL/GenBank/DDBJ whole genome shotgun (WGS) entry which is preliminary data.</text>
</comment>
<evidence type="ECO:0000313" key="4">
    <source>
        <dbReference type="Proteomes" id="UP000321393"/>
    </source>
</evidence>
<dbReference type="Pfam" id="PF17921">
    <property type="entry name" value="Integrase_H2C2"/>
    <property type="match status" value="1"/>
</dbReference>
<name>A0A5D3D3P4_CUCMM</name>
<dbReference type="GO" id="GO:0015074">
    <property type="term" value="P:DNA integration"/>
    <property type="evidence" value="ECO:0007669"/>
    <property type="project" value="InterPro"/>
</dbReference>
<proteinExistence type="predicted"/>
<dbReference type="InterPro" id="IPR041588">
    <property type="entry name" value="Integrase_H2C2"/>
</dbReference>